<dbReference type="Proteomes" id="UP000630135">
    <property type="component" value="Unassembled WGS sequence"/>
</dbReference>
<dbReference type="AlphaFoldDB" id="A0AAV4K9G6"/>
<reference evidence="3" key="3">
    <citation type="journal article" date="2019" name="Int. J. Syst. Evol. Microbiol.">
        <title>The Global Catalogue of Microorganisms (GCM) 10K type strain sequencing project: providing services to taxonomists for standard genome sequencing and annotation.</title>
        <authorList>
            <consortium name="The Broad Institute Genomics Platform"/>
            <consortium name="The Broad Institute Genome Sequencing Center for Infectious Disease"/>
            <person name="Wu L."/>
            <person name="Ma J."/>
        </authorList>
    </citation>
    <scope>NUCLEOTIDE SEQUENCE [LARGE SCALE GENOMIC DNA]</scope>
    <source>
        <strain evidence="3">CGMCC 1.8884</strain>
    </source>
</reference>
<dbReference type="EMBL" id="BMLZ01000062">
    <property type="protein sequence ID" value="GGI67177.1"/>
    <property type="molecule type" value="Genomic_DNA"/>
</dbReference>
<evidence type="ECO:0000313" key="1">
    <source>
        <dbReference type="EMBL" id="GGI67177.1"/>
    </source>
</evidence>
<dbReference type="EMBL" id="BMMA01000054">
    <property type="protein sequence ID" value="GGI93657.1"/>
    <property type="molecule type" value="Genomic_DNA"/>
</dbReference>
<reference evidence="1" key="1">
    <citation type="journal article" date="2014" name="Int. J. Syst. Evol. Microbiol.">
        <title>Complete genome of a new Firmicutes species belonging to the dominant human colonic microbiota ('Ruminococcus bicirculans') reveals two chromosomes and a selective capacity to utilize plant glucans.</title>
        <authorList>
            <consortium name="NISC Comparative Sequencing Program"/>
            <person name="Wegmann U."/>
            <person name="Louis P."/>
            <person name="Goesmann A."/>
            <person name="Henrissat B."/>
            <person name="Duncan S.H."/>
            <person name="Flint H.J."/>
        </authorList>
    </citation>
    <scope>NUCLEOTIDE SEQUENCE</scope>
    <source>
        <strain evidence="1">CGMCC 1.8884</strain>
    </source>
</reference>
<dbReference type="Pfam" id="PF05534">
    <property type="entry name" value="HicB"/>
    <property type="match status" value="1"/>
</dbReference>
<dbReference type="InterPro" id="IPR008651">
    <property type="entry name" value="Uncharacterised_HicB"/>
</dbReference>
<evidence type="ECO:0000313" key="2">
    <source>
        <dbReference type="EMBL" id="GGI93657.1"/>
    </source>
</evidence>
<reference evidence="2" key="2">
    <citation type="journal article" date="2014" name="Int. J. Syst. Evol. Microbiol.">
        <title>Complete genome sequence of Corynebacterium casei LMG S-19264T (=DSM 44701T), isolated from a smear-ripened cheese.</title>
        <authorList>
            <consortium name="US DOE Joint Genome Institute (JGI-PGF)"/>
            <person name="Walter F."/>
            <person name="Albersmeier A."/>
            <person name="Kalinowski J."/>
            <person name="Ruckert C."/>
        </authorList>
    </citation>
    <scope>NUCLEOTIDE SEQUENCE</scope>
    <source>
        <strain evidence="2">CGMCC 1.8885</strain>
    </source>
</reference>
<organism evidence="2 4">
    <name type="scientific">Deinococcus wulumuqiensis</name>
    <dbReference type="NCBI Taxonomy" id="980427"/>
    <lineage>
        <taxon>Bacteria</taxon>
        <taxon>Thermotogati</taxon>
        <taxon>Deinococcota</taxon>
        <taxon>Deinococci</taxon>
        <taxon>Deinococcales</taxon>
        <taxon>Deinococcaceae</taxon>
        <taxon>Deinococcus</taxon>
    </lineage>
</organism>
<comment type="caution">
    <text evidence="2">The sequence shown here is derived from an EMBL/GenBank/DDBJ whole genome shotgun (WGS) entry which is preliminary data.</text>
</comment>
<evidence type="ECO:0000313" key="4">
    <source>
        <dbReference type="Proteomes" id="UP000652720"/>
    </source>
</evidence>
<dbReference type="SUPFAM" id="SSF143100">
    <property type="entry name" value="TTHA1013/TTHA0281-like"/>
    <property type="match status" value="1"/>
</dbReference>
<dbReference type="InterPro" id="IPR035069">
    <property type="entry name" value="TTHA1013/TTHA0281-like"/>
</dbReference>
<dbReference type="Proteomes" id="UP000652720">
    <property type="component" value="Unassembled WGS sequence"/>
</dbReference>
<dbReference type="RefSeq" id="WP_017871682.1">
    <property type="nucleotide sequence ID" value="NZ_BMLZ01000062.1"/>
</dbReference>
<name>A0AAV4K9G6_9DEIO</name>
<reference evidence="2" key="4">
    <citation type="submission" date="2023-08" db="EMBL/GenBank/DDBJ databases">
        <authorList>
            <person name="Sun Q."/>
            <person name="Zhou Y."/>
        </authorList>
    </citation>
    <scope>NUCLEOTIDE SEQUENCE</scope>
    <source>
        <strain evidence="1">CGMCC 1.8884</strain>
        <strain evidence="2">CGMCC 1.8885</strain>
    </source>
</reference>
<dbReference type="GeneID" id="59163812"/>
<gene>
    <name evidence="1" type="ORF">GCM10008021_29350</name>
    <name evidence="2" type="ORF">GCM10010914_30390</name>
</gene>
<evidence type="ECO:0008006" key="5">
    <source>
        <dbReference type="Google" id="ProtNLM"/>
    </source>
</evidence>
<proteinExistence type="predicted"/>
<evidence type="ECO:0000313" key="3">
    <source>
        <dbReference type="Proteomes" id="UP000630135"/>
    </source>
</evidence>
<keyword evidence="3" id="KW-1185">Reference proteome</keyword>
<protein>
    <recommendedName>
        <fullName evidence="5">Type II toxin-antitoxin system HicB family antitoxin</fullName>
    </recommendedName>
</protein>
<sequence length="170" mass="18803">MTTLEHKGYVGSVTFDAEAEILHGTVINTRDVITFQGESVTEIKTAFVDSVEDYLEFCAELGREPEKPMSGKFNIRISPLLHAQAVATAASLDISLNRLVEEALSEKVGHSRAVAAEIREIFEEEPCRSSIKTSYTQTLSRALEQNIRFMPPQSISLKQENESKKSKVGG</sequence>
<accession>A0AAV4K9G6</accession>